<evidence type="ECO:0000313" key="2">
    <source>
        <dbReference type="Proteomes" id="UP001054945"/>
    </source>
</evidence>
<evidence type="ECO:0000313" key="1">
    <source>
        <dbReference type="EMBL" id="GIY03720.1"/>
    </source>
</evidence>
<comment type="caution">
    <text evidence="1">The sequence shown here is derived from an EMBL/GenBank/DDBJ whole genome shotgun (WGS) entry which is preliminary data.</text>
</comment>
<gene>
    <name evidence="1" type="ORF">CEXT_342221</name>
</gene>
<dbReference type="AlphaFoldDB" id="A0AAV4Q2R6"/>
<accession>A0AAV4Q2R6</accession>
<reference evidence="1 2" key="1">
    <citation type="submission" date="2021-06" db="EMBL/GenBank/DDBJ databases">
        <title>Caerostris extrusa draft genome.</title>
        <authorList>
            <person name="Kono N."/>
            <person name="Arakawa K."/>
        </authorList>
    </citation>
    <scope>NUCLEOTIDE SEQUENCE [LARGE SCALE GENOMIC DNA]</scope>
</reference>
<keyword evidence="2" id="KW-1185">Reference proteome</keyword>
<proteinExistence type="predicted"/>
<dbReference type="Proteomes" id="UP001054945">
    <property type="component" value="Unassembled WGS sequence"/>
</dbReference>
<organism evidence="1 2">
    <name type="scientific">Caerostris extrusa</name>
    <name type="common">Bark spider</name>
    <name type="synonym">Caerostris bankana</name>
    <dbReference type="NCBI Taxonomy" id="172846"/>
    <lineage>
        <taxon>Eukaryota</taxon>
        <taxon>Metazoa</taxon>
        <taxon>Ecdysozoa</taxon>
        <taxon>Arthropoda</taxon>
        <taxon>Chelicerata</taxon>
        <taxon>Arachnida</taxon>
        <taxon>Araneae</taxon>
        <taxon>Araneomorphae</taxon>
        <taxon>Entelegynae</taxon>
        <taxon>Araneoidea</taxon>
        <taxon>Araneidae</taxon>
        <taxon>Caerostris</taxon>
    </lineage>
</organism>
<protein>
    <submittedName>
        <fullName evidence="1">Uncharacterized protein</fullName>
    </submittedName>
</protein>
<name>A0AAV4Q2R6_CAEEX</name>
<sequence>MIMNIIIRGQGLSEVRPDSHYPTSDENLQKDSDQSLISLWTRSNDDQTVRSKFLGEKWRNSPLASVRHALIYRNCARP</sequence>
<dbReference type="EMBL" id="BPLR01005616">
    <property type="protein sequence ID" value="GIY03720.1"/>
    <property type="molecule type" value="Genomic_DNA"/>
</dbReference>